<dbReference type="InterPro" id="IPR011991">
    <property type="entry name" value="ArsR-like_HTH"/>
</dbReference>
<reference evidence="2 3" key="1">
    <citation type="journal article" date="2016" name="Int. J. Syst. Evol. Microbiol.">
        <title>Arsenicitalea aurantiaca gen. nov., sp. nov., a new member of the family Hyphomicrobiaceae, isolated from high-arsenic sediment.</title>
        <authorList>
            <person name="Mu Y."/>
            <person name="Zhou L."/>
            <person name="Zeng X.C."/>
            <person name="Liu L."/>
            <person name="Pan Y."/>
            <person name="Chen X."/>
            <person name="Wang J."/>
            <person name="Li S."/>
            <person name="Li W.J."/>
            <person name="Wang Y."/>
        </authorList>
    </citation>
    <scope>NUCLEOTIDE SEQUENCE [LARGE SCALE GENOMIC DNA]</scope>
    <source>
        <strain evidence="2 3">42-50</strain>
    </source>
</reference>
<proteinExistence type="predicted"/>
<sequence>MSALQREKVFHALADGCRRQLLDRLRQSNGMSLVALCEGLSISRQAVTKHLCVLEEAGLVVSRKSGRTRVHYLNPVPIHAVALRWLREFDALPLGILTAAQFESAAEEERGGAVEAR</sequence>
<dbReference type="SUPFAM" id="SSF46785">
    <property type="entry name" value="Winged helix' DNA-binding domain"/>
    <property type="match status" value="1"/>
</dbReference>
<dbReference type="Gene3D" id="1.10.10.10">
    <property type="entry name" value="Winged helix-like DNA-binding domain superfamily/Winged helix DNA-binding domain"/>
    <property type="match status" value="1"/>
</dbReference>
<dbReference type="Proteomes" id="UP000281547">
    <property type="component" value="Unassembled WGS sequence"/>
</dbReference>
<dbReference type="InterPro" id="IPR036388">
    <property type="entry name" value="WH-like_DNA-bd_sf"/>
</dbReference>
<dbReference type="AlphaFoldDB" id="A0A433XLR5"/>
<gene>
    <name evidence="2" type="ORF">EMQ25_03480</name>
</gene>
<dbReference type="NCBIfam" id="NF033788">
    <property type="entry name" value="HTH_metalloreg"/>
    <property type="match status" value="1"/>
</dbReference>
<dbReference type="OrthoDB" id="9815653at2"/>
<dbReference type="PANTHER" id="PTHR38600">
    <property type="entry name" value="TRANSCRIPTIONAL REGULATORY PROTEIN"/>
    <property type="match status" value="1"/>
</dbReference>
<evidence type="ECO:0000259" key="1">
    <source>
        <dbReference type="PROSITE" id="PS50987"/>
    </source>
</evidence>
<keyword evidence="3" id="KW-1185">Reference proteome</keyword>
<protein>
    <submittedName>
        <fullName evidence="2">ArsR family transcriptional regulator</fullName>
    </submittedName>
</protein>
<organism evidence="2 3">
    <name type="scientific">Arsenicitalea aurantiaca</name>
    <dbReference type="NCBI Taxonomy" id="1783274"/>
    <lineage>
        <taxon>Bacteria</taxon>
        <taxon>Pseudomonadati</taxon>
        <taxon>Pseudomonadota</taxon>
        <taxon>Alphaproteobacteria</taxon>
        <taxon>Hyphomicrobiales</taxon>
        <taxon>Devosiaceae</taxon>
        <taxon>Arsenicitalea</taxon>
    </lineage>
</organism>
<dbReference type="InterPro" id="IPR001845">
    <property type="entry name" value="HTH_ArsR_DNA-bd_dom"/>
</dbReference>
<dbReference type="InterPro" id="IPR036390">
    <property type="entry name" value="WH_DNA-bd_sf"/>
</dbReference>
<evidence type="ECO:0000313" key="3">
    <source>
        <dbReference type="Proteomes" id="UP000281547"/>
    </source>
</evidence>
<comment type="caution">
    <text evidence="2">The sequence shown here is derived from an EMBL/GenBank/DDBJ whole genome shotgun (WGS) entry which is preliminary data.</text>
</comment>
<feature type="domain" description="HTH arsR-type" evidence="1">
    <location>
        <begin position="1"/>
        <end position="93"/>
    </location>
</feature>
<dbReference type="GO" id="GO:0003700">
    <property type="term" value="F:DNA-binding transcription factor activity"/>
    <property type="evidence" value="ECO:0007669"/>
    <property type="project" value="InterPro"/>
</dbReference>
<dbReference type="PRINTS" id="PR00778">
    <property type="entry name" value="HTHARSR"/>
</dbReference>
<dbReference type="CDD" id="cd00090">
    <property type="entry name" value="HTH_ARSR"/>
    <property type="match status" value="1"/>
</dbReference>
<accession>A0A433XLR5</accession>
<dbReference type="SMART" id="SM00418">
    <property type="entry name" value="HTH_ARSR"/>
    <property type="match status" value="1"/>
</dbReference>
<dbReference type="Pfam" id="PF12840">
    <property type="entry name" value="HTH_20"/>
    <property type="match status" value="1"/>
</dbReference>
<name>A0A433XLR5_9HYPH</name>
<dbReference type="PANTHER" id="PTHR38600:SF1">
    <property type="entry name" value="TRANSCRIPTIONAL REGULATORY PROTEIN"/>
    <property type="match status" value="1"/>
</dbReference>
<dbReference type="RefSeq" id="WP_127187147.1">
    <property type="nucleotide sequence ID" value="NZ_RZNJ01000001.1"/>
</dbReference>
<dbReference type="PROSITE" id="PS50987">
    <property type="entry name" value="HTH_ARSR_2"/>
    <property type="match status" value="1"/>
</dbReference>
<evidence type="ECO:0000313" key="2">
    <source>
        <dbReference type="EMBL" id="RUT35027.1"/>
    </source>
</evidence>
<dbReference type="EMBL" id="RZNJ01000001">
    <property type="protein sequence ID" value="RUT35027.1"/>
    <property type="molecule type" value="Genomic_DNA"/>
</dbReference>